<evidence type="ECO:0000256" key="5">
    <source>
        <dbReference type="ARBA" id="ARBA00022741"/>
    </source>
</evidence>
<dbReference type="GO" id="GO:0005524">
    <property type="term" value="F:ATP binding"/>
    <property type="evidence" value="ECO:0007669"/>
    <property type="project" value="UniProtKB-UniRule"/>
</dbReference>
<dbReference type="GO" id="GO:0042450">
    <property type="term" value="P:L-arginine biosynthetic process via ornithine"/>
    <property type="evidence" value="ECO:0007669"/>
    <property type="project" value="UniProtKB-UniRule"/>
</dbReference>
<dbReference type="AlphaFoldDB" id="A0A4P9VIX4"/>
<dbReference type="PIRSF" id="PIRSF000728">
    <property type="entry name" value="NAGK"/>
    <property type="match status" value="1"/>
</dbReference>
<dbReference type="InterPro" id="IPR004662">
    <property type="entry name" value="AcgluKinase_fam"/>
</dbReference>
<dbReference type="InterPro" id="IPR041727">
    <property type="entry name" value="NAGK-C"/>
</dbReference>
<keyword evidence="2 9" id="KW-0055">Arginine biosynthesis</keyword>
<keyword evidence="6 9" id="KW-0418">Kinase</keyword>
<dbReference type="UniPathway" id="UPA00068">
    <property type="reaction ID" value="UER00107"/>
</dbReference>
<evidence type="ECO:0000256" key="2">
    <source>
        <dbReference type="ARBA" id="ARBA00022571"/>
    </source>
</evidence>
<dbReference type="SUPFAM" id="SSF53633">
    <property type="entry name" value="Carbamate kinase-like"/>
    <property type="match status" value="1"/>
</dbReference>
<dbReference type="PANTHER" id="PTHR23342">
    <property type="entry name" value="N-ACETYLGLUTAMATE SYNTHASE"/>
    <property type="match status" value="1"/>
</dbReference>
<evidence type="ECO:0000313" key="12">
    <source>
        <dbReference type="Proteomes" id="UP000257039"/>
    </source>
</evidence>
<keyword evidence="12" id="KW-1185">Reference proteome</keyword>
<evidence type="ECO:0000259" key="10">
    <source>
        <dbReference type="Pfam" id="PF00696"/>
    </source>
</evidence>
<feature type="binding site" evidence="9">
    <location>
        <position position="90"/>
    </location>
    <ligand>
        <name>substrate</name>
    </ligand>
</feature>
<dbReference type="Gene3D" id="3.40.1160.10">
    <property type="entry name" value="Acetylglutamate kinase-like"/>
    <property type="match status" value="1"/>
</dbReference>
<evidence type="ECO:0000256" key="1">
    <source>
        <dbReference type="ARBA" id="ARBA00004828"/>
    </source>
</evidence>
<comment type="catalytic activity">
    <reaction evidence="8 9">
        <text>N-acetyl-L-glutamate + ATP = N-acetyl-L-glutamyl 5-phosphate + ADP</text>
        <dbReference type="Rhea" id="RHEA:14629"/>
        <dbReference type="ChEBI" id="CHEBI:30616"/>
        <dbReference type="ChEBI" id="CHEBI:44337"/>
        <dbReference type="ChEBI" id="CHEBI:57936"/>
        <dbReference type="ChEBI" id="CHEBI:456216"/>
        <dbReference type="EC" id="2.7.2.8"/>
    </reaction>
</comment>
<feature type="site" description="Transition state stabilizer" evidence="9">
    <location>
        <position position="33"/>
    </location>
</feature>
<dbReference type="NCBIfam" id="TIGR00761">
    <property type="entry name" value="argB"/>
    <property type="match status" value="1"/>
</dbReference>
<evidence type="ECO:0000256" key="7">
    <source>
        <dbReference type="ARBA" id="ARBA00022840"/>
    </source>
</evidence>
<dbReference type="InterPro" id="IPR001057">
    <property type="entry name" value="Glu/AcGlu_kinase"/>
</dbReference>
<keyword evidence="3 9" id="KW-0028">Amino-acid biosynthesis</keyword>
<protein>
    <recommendedName>
        <fullName evidence="9">Acetylglutamate kinase</fullName>
        <ecNumber evidence="9">2.7.2.8</ecNumber>
    </recommendedName>
    <alternativeName>
        <fullName evidence="9">N-acetyl-L-glutamate 5-phosphotransferase</fullName>
    </alternativeName>
    <alternativeName>
        <fullName evidence="9">NAG kinase</fullName>
        <shortName evidence="9">NAGK</shortName>
    </alternativeName>
</protein>
<dbReference type="InterPro" id="IPR037528">
    <property type="entry name" value="ArgB"/>
</dbReference>
<sequence length="295" mass="31144">MTLSHEAALQSASILTDALPYIQQLSGQTIVIKYGGNAMENDALKRSFARDIVLMKTLGINPVIVHGGGPQIGARLQQLSIDTQFIHGMRVTDQPTMDVVEMVLTGQVNGEIVNLINCYNGNAVGLSGKDAHTIIAQKLTTHLVPDGSTETVDLGFVGEVAEIRTDLIDLLLATDFIPVIAPIGVDPQGNTYNINADLVAGKVAEVLQANQLLLLTNTPGLLNKEGQLISELNTTETDQLIADGTISGGMIPKIKCAISAVNHGVKSAHIVDGRVTSAVLLELFAKANVGTLIKA</sequence>
<dbReference type="InterPro" id="IPR001048">
    <property type="entry name" value="Asp/Glu/Uridylate_kinase"/>
</dbReference>
<dbReference type="InterPro" id="IPR036393">
    <property type="entry name" value="AceGlu_kinase-like_sf"/>
</dbReference>
<dbReference type="GO" id="GO:0005737">
    <property type="term" value="C:cytoplasm"/>
    <property type="evidence" value="ECO:0007669"/>
    <property type="project" value="UniProtKB-SubCell"/>
</dbReference>
<comment type="pathway">
    <text evidence="1 9">Amino-acid biosynthesis; L-arginine biosynthesis; N(2)-acetyl-L-ornithine from L-glutamate: step 2/4.</text>
</comment>
<name>A0A4P9VIX4_9GAMM</name>
<keyword evidence="9" id="KW-0963">Cytoplasm</keyword>
<dbReference type="EMBL" id="NDXW01000001">
    <property type="protein sequence ID" value="RDH42150.1"/>
    <property type="molecule type" value="Genomic_DNA"/>
</dbReference>
<dbReference type="PRINTS" id="PR00474">
    <property type="entry name" value="GLU5KINASE"/>
</dbReference>
<keyword evidence="4 9" id="KW-0808">Transferase</keyword>
<keyword evidence="5 9" id="KW-0547">Nucleotide-binding</keyword>
<evidence type="ECO:0000256" key="3">
    <source>
        <dbReference type="ARBA" id="ARBA00022605"/>
    </source>
</evidence>
<comment type="caution">
    <text evidence="11">The sequence shown here is derived from an EMBL/GenBank/DDBJ whole genome shotgun (WGS) entry which is preliminary data.</text>
</comment>
<comment type="similarity">
    <text evidence="9">Belongs to the acetylglutamate kinase family. ArgB subfamily.</text>
</comment>
<feature type="domain" description="Aspartate/glutamate/uridylate kinase" evidence="10">
    <location>
        <begin position="29"/>
        <end position="272"/>
    </location>
</feature>
<comment type="function">
    <text evidence="9">Catalyzes the ATP-dependent phosphorylation of N-acetyl-L-glutamate.</text>
</comment>
<evidence type="ECO:0000256" key="6">
    <source>
        <dbReference type="ARBA" id="ARBA00022777"/>
    </source>
</evidence>
<dbReference type="Proteomes" id="UP000257039">
    <property type="component" value="Unassembled WGS sequence"/>
</dbReference>
<keyword evidence="7 9" id="KW-0067">ATP-binding</keyword>
<dbReference type="Pfam" id="PF00696">
    <property type="entry name" value="AA_kinase"/>
    <property type="match status" value="1"/>
</dbReference>
<organism evidence="11 12">
    <name type="scientific">Zooshikella ganghwensis</name>
    <dbReference type="NCBI Taxonomy" id="202772"/>
    <lineage>
        <taxon>Bacteria</taxon>
        <taxon>Pseudomonadati</taxon>
        <taxon>Pseudomonadota</taxon>
        <taxon>Gammaproteobacteria</taxon>
        <taxon>Oceanospirillales</taxon>
        <taxon>Zooshikellaceae</taxon>
        <taxon>Zooshikella</taxon>
    </lineage>
</organism>
<dbReference type="GO" id="GO:0003991">
    <property type="term" value="F:acetylglutamate kinase activity"/>
    <property type="evidence" value="ECO:0007669"/>
    <property type="project" value="UniProtKB-UniRule"/>
</dbReference>
<dbReference type="FunFam" id="3.40.1160.10:FF:000004">
    <property type="entry name" value="Acetylglutamate kinase"/>
    <property type="match status" value="1"/>
</dbReference>
<reference evidence="11 12" key="1">
    <citation type="submission" date="2017-04" db="EMBL/GenBank/DDBJ databases">
        <title>Draft genome sequence of Zooshikella ganghwensis VG4 isolated from Red Sea sediments.</title>
        <authorList>
            <person name="Rehman Z."/>
            <person name="Alam I."/>
            <person name="Kamau A."/>
            <person name="Bajic V."/>
            <person name="Leiknes T."/>
        </authorList>
    </citation>
    <scope>NUCLEOTIDE SEQUENCE [LARGE SCALE GENOMIC DNA]</scope>
    <source>
        <strain evidence="11 12">VG4</strain>
    </source>
</reference>
<dbReference type="RefSeq" id="WP_094785698.1">
    <property type="nucleotide sequence ID" value="NZ_NDXW01000001.1"/>
</dbReference>
<gene>
    <name evidence="9 11" type="primary">argB</name>
    <name evidence="11" type="ORF">B9G39_01090</name>
</gene>
<feature type="binding site" evidence="9">
    <location>
        <position position="193"/>
    </location>
    <ligand>
        <name>substrate</name>
    </ligand>
</feature>
<accession>A0A4P9VIX4</accession>
<evidence type="ECO:0000256" key="8">
    <source>
        <dbReference type="ARBA" id="ARBA00048141"/>
    </source>
</evidence>
<dbReference type="PANTHER" id="PTHR23342:SF0">
    <property type="entry name" value="N-ACETYLGLUTAMATE SYNTHASE, MITOCHONDRIAL"/>
    <property type="match status" value="1"/>
</dbReference>
<proteinExistence type="inferred from homology"/>
<dbReference type="EC" id="2.7.2.8" evidence="9"/>
<dbReference type="HAMAP" id="MF_00082">
    <property type="entry name" value="ArgB"/>
    <property type="match status" value="1"/>
</dbReference>
<comment type="subcellular location">
    <subcellularLocation>
        <location evidence="9">Cytoplasm</location>
    </subcellularLocation>
</comment>
<dbReference type="CDD" id="cd04250">
    <property type="entry name" value="AAK_NAGK-C"/>
    <property type="match status" value="1"/>
</dbReference>
<feature type="site" description="Transition state stabilizer" evidence="9">
    <location>
        <position position="253"/>
    </location>
</feature>
<evidence type="ECO:0000256" key="9">
    <source>
        <dbReference type="HAMAP-Rule" id="MF_00082"/>
    </source>
</evidence>
<evidence type="ECO:0000256" key="4">
    <source>
        <dbReference type="ARBA" id="ARBA00022679"/>
    </source>
</evidence>
<feature type="binding site" evidence="9">
    <location>
        <begin position="68"/>
        <end position="69"/>
    </location>
    <ligand>
        <name>substrate</name>
    </ligand>
</feature>
<evidence type="ECO:0000313" key="11">
    <source>
        <dbReference type="EMBL" id="RDH42150.1"/>
    </source>
</evidence>